<dbReference type="Gene3D" id="2.30.30.40">
    <property type="entry name" value="SH3 Domains"/>
    <property type="match status" value="1"/>
</dbReference>
<evidence type="ECO:0000313" key="2">
    <source>
        <dbReference type="EMBL" id="QGY04506.1"/>
    </source>
</evidence>
<accession>A0A6B9FRW3</accession>
<dbReference type="AlphaFoldDB" id="A0A6B9FRW3"/>
<proteinExistence type="predicted"/>
<gene>
    <name evidence="2" type="ORF">MMSR116_23275</name>
</gene>
<dbReference type="GO" id="GO:0007165">
    <property type="term" value="P:signal transduction"/>
    <property type="evidence" value="ECO:0007669"/>
    <property type="project" value="InterPro"/>
</dbReference>
<dbReference type="InterPro" id="IPR002545">
    <property type="entry name" value="CheW-lke_dom"/>
</dbReference>
<evidence type="ECO:0000313" key="3">
    <source>
        <dbReference type="Proteomes" id="UP000012488"/>
    </source>
</evidence>
<dbReference type="Pfam" id="PF01584">
    <property type="entry name" value="CheW"/>
    <property type="match status" value="1"/>
</dbReference>
<dbReference type="PANTHER" id="PTHR22617">
    <property type="entry name" value="CHEMOTAXIS SENSOR HISTIDINE KINASE-RELATED"/>
    <property type="match status" value="1"/>
</dbReference>
<dbReference type="OrthoDB" id="7584342at2"/>
<dbReference type="EMBL" id="CP043538">
    <property type="protein sequence ID" value="QGY04506.1"/>
    <property type="molecule type" value="Genomic_DNA"/>
</dbReference>
<dbReference type="Proteomes" id="UP000012488">
    <property type="component" value="Chromosome"/>
</dbReference>
<dbReference type="SMART" id="SM00260">
    <property type="entry name" value="CheW"/>
    <property type="match status" value="1"/>
</dbReference>
<dbReference type="InterPro" id="IPR039315">
    <property type="entry name" value="CheW"/>
</dbReference>
<reference evidence="2 3" key="2">
    <citation type="journal article" date="2013" name="Genome Announc.">
        <title>Draft Genome Sequence of Methylobacterium mesophilicum Strain SR1.6/6, Isolated from Citrus sinensis.</title>
        <authorList>
            <person name="Marinho Almeida D."/>
            <person name="Dini-Andreote F."/>
            <person name="Camargo Neves A.A."/>
            <person name="Juca Ramos R.T."/>
            <person name="Andreote F.D."/>
            <person name="Carneiro A.R."/>
            <person name="Oliveira de Souza Lima A."/>
            <person name="Caracciolo Gomes de Sa P.H."/>
            <person name="Ribeiro Barbosa M.S."/>
            <person name="Araujo W.L."/>
            <person name="Silva A."/>
        </authorList>
    </citation>
    <scope>NUCLEOTIDE SEQUENCE [LARGE SCALE GENOMIC DNA]</scope>
    <source>
        <strain evidence="2 3">SR1.6/6</strain>
    </source>
</reference>
<dbReference type="KEGG" id="mmes:MMSR116_23275"/>
<dbReference type="GO" id="GO:0005829">
    <property type="term" value="C:cytosol"/>
    <property type="evidence" value="ECO:0007669"/>
    <property type="project" value="TreeGrafter"/>
</dbReference>
<dbReference type="InterPro" id="IPR036061">
    <property type="entry name" value="CheW-like_dom_sf"/>
</dbReference>
<dbReference type="PROSITE" id="PS50851">
    <property type="entry name" value="CHEW"/>
    <property type="match status" value="1"/>
</dbReference>
<organism evidence="2 3">
    <name type="scientific">Methylobacterium mesophilicum SR1.6/6</name>
    <dbReference type="NCBI Taxonomy" id="908290"/>
    <lineage>
        <taxon>Bacteria</taxon>
        <taxon>Pseudomonadati</taxon>
        <taxon>Pseudomonadota</taxon>
        <taxon>Alphaproteobacteria</taxon>
        <taxon>Hyphomicrobiales</taxon>
        <taxon>Methylobacteriaceae</taxon>
        <taxon>Methylobacterium</taxon>
    </lineage>
</organism>
<reference evidence="2 3" key="1">
    <citation type="journal article" date="2012" name="Genet. Mol. Biol.">
        <title>Analysis of 16S rRNA and mxaF genes revealing insights into Methylobacterium niche-specific plant association.</title>
        <authorList>
            <person name="Dourado M.N."/>
            <person name="Andreote F.D."/>
            <person name="Dini-Andreote F."/>
            <person name="Conti R."/>
            <person name="Araujo J.M."/>
            <person name="Araujo W.L."/>
        </authorList>
    </citation>
    <scope>NUCLEOTIDE SEQUENCE [LARGE SCALE GENOMIC DNA]</scope>
    <source>
        <strain evidence="2 3">SR1.6/6</strain>
    </source>
</reference>
<dbReference type="Gene3D" id="2.40.50.180">
    <property type="entry name" value="CheA-289, Domain 4"/>
    <property type="match status" value="1"/>
</dbReference>
<sequence>MGEQVAVASSGSAYLLLDVAGTPCALPRAAVAEVLPLPVLHNPPAAGGWLKGFLNLGGAPVPVIDLAALLGLRPAAADPGLYAHLVLTHGNALAYLVDRAADLVSVPSSAIRPAEEAGSINGCVAAELVLGDRLVHALAPERLLTAQETARVEALARAAAERLAALPGPV</sequence>
<dbReference type="SUPFAM" id="SSF50341">
    <property type="entry name" value="CheW-like"/>
    <property type="match status" value="1"/>
</dbReference>
<feature type="domain" description="CheW-like" evidence="1">
    <location>
        <begin position="11"/>
        <end position="149"/>
    </location>
</feature>
<protein>
    <submittedName>
        <fullName evidence="2">Chemotaxis protein CheW</fullName>
    </submittedName>
</protein>
<name>A0A6B9FRW3_9HYPH</name>
<evidence type="ECO:0000259" key="1">
    <source>
        <dbReference type="PROSITE" id="PS50851"/>
    </source>
</evidence>
<dbReference type="PANTHER" id="PTHR22617:SF23">
    <property type="entry name" value="CHEMOTAXIS PROTEIN CHEW"/>
    <property type="match status" value="1"/>
</dbReference>
<dbReference type="GO" id="GO:0006935">
    <property type="term" value="P:chemotaxis"/>
    <property type="evidence" value="ECO:0007669"/>
    <property type="project" value="InterPro"/>
</dbReference>